<gene>
    <name evidence="7" type="ORF">SAMN02745824_1006</name>
</gene>
<dbReference type="OrthoDB" id="9804822at2"/>
<keyword evidence="3 6" id="KW-0812">Transmembrane</keyword>
<feature type="transmembrane region" description="Helical" evidence="6">
    <location>
        <begin position="192"/>
        <end position="209"/>
    </location>
</feature>
<evidence type="ECO:0000256" key="5">
    <source>
        <dbReference type="ARBA" id="ARBA00023136"/>
    </source>
</evidence>
<feature type="transmembrane region" description="Helical" evidence="6">
    <location>
        <begin position="44"/>
        <end position="69"/>
    </location>
</feature>
<name>A0A1N6CUB9_9SPHN</name>
<dbReference type="GO" id="GO:0005886">
    <property type="term" value="C:plasma membrane"/>
    <property type="evidence" value="ECO:0007669"/>
    <property type="project" value="UniProtKB-SubCell"/>
</dbReference>
<evidence type="ECO:0000313" key="7">
    <source>
        <dbReference type="EMBL" id="SIN62076.1"/>
    </source>
</evidence>
<dbReference type="EMBL" id="FSQW01000001">
    <property type="protein sequence ID" value="SIN62076.1"/>
    <property type="molecule type" value="Genomic_DNA"/>
</dbReference>
<protein>
    <submittedName>
        <fullName evidence="7">Threonine/homoserine/homoserine lactone efflux protein</fullName>
    </submittedName>
</protein>
<dbReference type="RefSeq" id="WP_143182723.1">
    <property type="nucleotide sequence ID" value="NZ_FSQW01000001.1"/>
</dbReference>
<proteinExistence type="predicted"/>
<dbReference type="GO" id="GO:0015171">
    <property type="term" value="F:amino acid transmembrane transporter activity"/>
    <property type="evidence" value="ECO:0007669"/>
    <property type="project" value="TreeGrafter"/>
</dbReference>
<keyword evidence="2" id="KW-1003">Cell membrane</keyword>
<evidence type="ECO:0000256" key="6">
    <source>
        <dbReference type="SAM" id="Phobius"/>
    </source>
</evidence>
<evidence type="ECO:0000313" key="8">
    <source>
        <dbReference type="Proteomes" id="UP000185192"/>
    </source>
</evidence>
<dbReference type="Proteomes" id="UP000185192">
    <property type="component" value="Unassembled WGS sequence"/>
</dbReference>
<dbReference type="Pfam" id="PF01810">
    <property type="entry name" value="LysE"/>
    <property type="match status" value="1"/>
</dbReference>
<dbReference type="STRING" id="1123272.SAMN02745824_1006"/>
<dbReference type="PANTHER" id="PTHR30086:SF20">
    <property type="entry name" value="ARGININE EXPORTER PROTEIN ARGO-RELATED"/>
    <property type="match status" value="1"/>
</dbReference>
<accession>A0A1N6CUB9</accession>
<evidence type="ECO:0000256" key="2">
    <source>
        <dbReference type="ARBA" id="ARBA00022475"/>
    </source>
</evidence>
<organism evidence="7 8">
    <name type="scientific">Parasphingorhabdus marina DSM 22363</name>
    <dbReference type="NCBI Taxonomy" id="1123272"/>
    <lineage>
        <taxon>Bacteria</taxon>
        <taxon>Pseudomonadati</taxon>
        <taxon>Pseudomonadota</taxon>
        <taxon>Alphaproteobacteria</taxon>
        <taxon>Sphingomonadales</taxon>
        <taxon>Sphingomonadaceae</taxon>
        <taxon>Parasphingorhabdus</taxon>
    </lineage>
</organism>
<comment type="subcellular location">
    <subcellularLocation>
        <location evidence="1">Cell membrane</location>
        <topology evidence="1">Multi-pass membrane protein</topology>
    </subcellularLocation>
</comment>
<dbReference type="PANTHER" id="PTHR30086">
    <property type="entry name" value="ARGININE EXPORTER PROTEIN ARGO"/>
    <property type="match status" value="1"/>
</dbReference>
<dbReference type="InterPro" id="IPR001123">
    <property type="entry name" value="LeuE-type"/>
</dbReference>
<feature type="transmembrane region" description="Helical" evidence="6">
    <location>
        <begin position="75"/>
        <end position="95"/>
    </location>
</feature>
<sequence>MPLETILLFLVADLMFCFTPGPATMVTVSHALPAGRAGGMRGALGPIVGVNIGNFIWYALTAFGLIALIQAVPTAYAALRWIGVAYLAWMGLQMLRGGSSRLASQAARAASFQKGFLNGLAVHMSNPKALLFYTAFIPPFIDPSGNLFLQFAILAGLTVFTETAGLTFYAALASKARNLGEADQAQPVFQKIAAVVLIGAALILVWWNLTDSGLQSAFNLPKEMVS</sequence>
<keyword evidence="4 6" id="KW-1133">Transmembrane helix</keyword>
<feature type="transmembrane region" description="Helical" evidence="6">
    <location>
        <begin position="6"/>
        <end position="32"/>
    </location>
</feature>
<keyword evidence="8" id="KW-1185">Reference proteome</keyword>
<feature type="transmembrane region" description="Helical" evidence="6">
    <location>
        <begin position="147"/>
        <end position="172"/>
    </location>
</feature>
<reference evidence="8" key="1">
    <citation type="submission" date="2016-11" db="EMBL/GenBank/DDBJ databases">
        <authorList>
            <person name="Varghese N."/>
            <person name="Submissions S."/>
        </authorList>
    </citation>
    <scope>NUCLEOTIDE SEQUENCE [LARGE SCALE GENOMIC DNA]</scope>
    <source>
        <strain evidence="8">DSM 22363</strain>
    </source>
</reference>
<evidence type="ECO:0000256" key="4">
    <source>
        <dbReference type="ARBA" id="ARBA00022989"/>
    </source>
</evidence>
<evidence type="ECO:0000256" key="1">
    <source>
        <dbReference type="ARBA" id="ARBA00004651"/>
    </source>
</evidence>
<evidence type="ECO:0000256" key="3">
    <source>
        <dbReference type="ARBA" id="ARBA00022692"/>
    </source>
</evidence>
<keyword evidence="5 6" id="KW-0472">Membrane</keyword>
<dbReference type="PIRSF" id="PIRSF006324">
    <property type="entry name" value="LeuE"/>
    <property type="match status" value="1"/>
</dbReference>
<dbReference type="AlphaFoldDB" id="A0A1N6CUB9"/>